<evidence type="ECO:0000256" key="1">
    <source>
        <dbReference type="SAM" id="Phobius"/>
    </source>
</evidence>
<evidence type="ECO:0000313" key="3">
    <source>
        <dbReference type="Proteomes" id="UP001163846"/>
    </source>
</evidence>
<comment type="caution">
    <text evidence="2">The sequence shown here is derived from an EMBL/GenBank/DDBJ whole genome shotgun (WGS) entry which is preliminary data.</text>
</comment>
<feature type="transmembrane region" description="Helical" evidence="1">
    <location>
        <begin position="21"/>
        <end position="42"/>
    </location>
</feature>
<keyword evidence="1" id="KW-0472">Membrane</keyword>
<name>A0AA38PFL2_9AGAR</name>
<sequence>MGVAVHRRTQRETCARYGCRLIALVIFISISIFVASLIFLFTGSLWTSSSCLVCVRSIQMECGMKTRNEEDVHDKVILRSQTSIFVVVVFVYLTYSSSHDQHPKIPQNVFVAVAALCWLCE</sequence>
<keyword evidence="1" id="KW-0812">Transmembrane</keyword>
<dbReference type="AlphaFoldDB" id="A0AA38PFL2"/>
<dbReference type="EMBL" id="MU806028">
    <property type="protein sequence ID" value="KAJ3841768.1"/>
    <property type="molecule type" value="Genomic_DNA"/>
</dbReference>
<reference evidence="2" key="1">
    <citation type="submission" date="2022-08" db="EMBL/GenBank/DDBJ databases">
        <authorList>
            <consortium name="DOE Joint Genome Institute"/>
            <person name="Min B."/>
            <person name="Riley R."/>
            <person name="Sierra-Patev S."/>
            <person name="Naranjo-Ortiz M."/>
            <person name="Looney B."/>
            <person name="Konkel Z."/>
            <person name="Slot J.C."/>
            <person name="Sakamoto Y."/>
            <person name="Steenwyk J.L."/>
            <person name="Rokas A."/>
            <person name="Carro J."/>
            <person name="Camarero S."/>
            <person name="Ferreira P."/>
            <person name="Molpeceres G."/>
            <person name="Ruiz-Duenas F.J."/>
            <person name="Serrano A."/>
            <person name="Henrissat B."/>
            <person name="Drula E."/>
            <person name="Hughes K.W."/>
            <person name="Mata J.L."/>
            <person name="Ishikawa N.K."/>
            <person name="Vargas-Isla R."/>
            <person name="Ushijima S."/>
            <person name="Smith C.A."/>
            <person name="Ahrendt S."/>
            <person name="Andreopoulos W."/>
            <person name="He G."/>
            <person name="Labutti K."/>
            <person name="Lipzen A."/>
            <person name="Ng V."/>
            <person name="Sandor L."/>
            <person name="Barry K."/>
            <person name="Martinez A.T."/>
            <person name="Xiao Y."/>
            <person name="Gibbons J.G."/>
            <person name="Terashima K."/>
            <person name="Hibbett D.S."/>
            <person name="Grigoriev I.V."/>
        </authorList>
    </citation>
    <scope>NUCLEOTIDE SEQUENCE</scope>
    <source>
        <strain evidence="2">TFB9207</strain>
    </source>
</reference>
<organism evidence="2 3">
    <name type="scientific">Lentinula raphanica</name>
    <dbReference type="NCBI Taxonomy" id="153919"/>
    <lineage>
        <taxon>Eukaryota</taxon>
        <taxon>Fungi</taxon>
        <taxon>Dikarya</taxon>
        <taxon>Basidiomycota</taxon>
        <taxon>Agaricomycotina</taxon>
        <taxon>Agaricomycetes</taxon>
        <taxon>Agaricomycetidae</taxon>
        <taxon>Agaricales</taxon>
        <taxon>Marasmiineae</taxon>
        <taxon>Omphalotaceae</taxon>
        <taxon>Lentinula</taxon>
    </lineage>
</organism>
<protein>
    <submittedName>
        <fullName evidence="2">Uncharacterized protein</fullName>
    </submittedName>
</protein>
<feature type="transmembrane region" description="Helical" evidence="1">
    <location>
        <begin position="76"/>
        <end position="95"/>
    </location>
</feature>
<accession>A0AA38PFL2</accession>
<keyword evidence="1" id="KW-1133">Transmembrane helix</keyword>
<dbReference type="Proteomes" id="UP001163846">
    <property type="component" value="Unassembled WGS sequence"/>
</dbReference>
<proteinExistence type="predicted"/>
<keyword evidence="3" id="KW-1185">Reference proteome</keyword>
<evidence type="ECO:0000313" key="2">
    <source>
        <dbReference type="EMBL" id="KAJ3841768.1"/>
    </source>
</evidence>
<gene>
    <name evidence="2" type="ORF">F5878DRAFT_609443</name>
</gene>